<evidence type="ECO:0000313" key="2">
    <source>
        <dbReference type="EMBL" id="CAB4703674.1"/>
    </source>
</evidence>
<protein>
    <submittedName>
        <fullName evidence="2">Unannotated protein</fullName>
    </submittedName>
</protein>
<dbReference type="CDD" id="cd07812">
    <property type="entry name" value="SRPBCC"/>
    <property type="match status" value="1"/>
</dbReference>
<evidence type="ECO:0000313" key="3">
    <source>
        <dbReference type="EMBL" id="CAB4825100.1"/>
    </source>
</evidence>
<dbReference type="InterPro" id="IPR019587">
    <property type="entry name" value="Polyketide_cyclase/dehydratase"/>
</dbReference>
<dbReference type="AlphaFoldDB" id="A0A6J6Q6V5"/>
<proteinExistence type="predicted"/>
<gene>
    <name evidence="2" type="ORF">UFOPK2656_00215</name>
    <name evidence="3" type="ORF">UFOPK3099_01626</name>
    <name evidence="4" type="ORF">UFOPK3267_01670</name>
    <name evidence="5" type="ORF">UFOPK3651_01704</name>
    <name evidence="6" type="ORF">UFOPK3931_00876</name>
    <name evidence="1" type="ORF">UFOPK4189_01963</name>
</gene>
<organism evidence="2">
    <name type="scientific">freshwater metagenome</name>
    <dbReference type="NCBI Taxonomy" id="449393"/>
    <lineage>
        <taxon>unclassified sequences</taxon>
        <taxon>metagenomes</taxon>
        <taxon>ecological metagenomes</taxon>
    </lineage>
</organism>
<evidence type="ECO:0000313" key="5">
    <source>
        <dbReference type="EMBL" id="CAB4934486.1"/>
    </source>
</evidence>
<dbReference type="Gene3D" id="3.30.530.20">
    <property type="match status" value="1"/>
</dbReference>
<evidence type="ECO:0000313" key="1">
    <source>
        <dbReference type="EMBL" id="CAB4364197.1"/>
    </source>
</evidence>
<dbReference type="Pfam" id="PF10604">
    <property type="entry name" value="Polyketide_cyc2"/>
    <property type="match status" value="1"/>
</dbReference>
<dbReference type="EMBL" id="CAEZYF010000001">
    <property type="protein sequence ID" value="CAB4703674.1"/>
    <property type="molecule type" value="Genomic_DNA"/>
</dbReference>
<reference evidence="2" key="1">
    <citation type="submission" date="2020-05" db="EMBL/GenBank/DDBJ databases">
        <authorList>
            <person name="Chiriac C."/>
            <person name="Salcher M."/>
            <person name="Ghai R."/>
            <person name="Kavagutti S V."/>
        </authorList>
    </citation>
    <scope>NUCLEOTIDE SEQUENCE</scope>
</reference>
<evidence type="ECO:0000313" key="6">
    <source>
        <dbReference type="EMBL" id="CAB4982154.1"/>
    </source>
</evidence>
<dbReference type="EMBL" id="CAFBMT010000008">
    <property type="protein sequence ID" value="CAB4934486.1"/>
    <property type="molecule type" value="Genomic_DNA"/>
</dbReference>
<evidence type="ECO:0000313" key="4">
    <source>
        <dbReference type="EMBL" id="CAB4851710.1"/>
    </source>
</evidence>
<dbReference type="SUPFAM" id="SSF55961">
    <property type="entry name" value="Bet v1-like"/>
    <property type="match status" value="1"/>
</dbReference>
<accession>A0A6J6Q6V5</accession>
<dbReference type="InterPro" id="IPR023393">
    <property type="entry name" value="START-like_dom_sf"/>
</dbReference>
<dbReference type="EMBL" id="CAFBOL010000015">
    <property type="protein sequence ID" value="CAB4982154.1"/>
    <property type="molecule type" value="Genomic_DNA"/>
</dbReference>
<dbReference type="EMBL" id="CAESGF010000011">
    <property type="protein sequence ID" value="CAB4364197.1"/>
    <property type="molecule type" value="Genomic_DNA"/>
</dbReference>
<sequence length="149" mass="16330">MEHVEVSRTIAATPERLYALISDLPRMGEWSLENNGGKWLKGATGPTVGAKFKGKNSKGFRRWSTIATVVTADAGREFTFDVTVAGLKVARWGYRLESVDGGTKVTQYWDDHRVKVMKVLTGLALNVPDRASHNTAGMEHTLEQLAAAV</sequence>
<dbReference type="EMBL" id="CAFAAV010000125">
    <property type="protein sequence ID" value="CAB4825100.1"/>
    <property type="molecule type" value="Genomic_DNA"/>
</dbReference>
<name>A0A6J6Q6V5_9ZZZZ</name>
<dbReference type="EMBL" id="CAFBIY010000092">
    <property type="protein sequence ID" value="CAB4851710.1"/>
    <property type="molecule type" value="Genomic_DNA"/>
</dbReference>